<dbReference type="EMBL" id="LACD01000022">
    <property type="protein sequence ID" value="KJZ41751.1"/>
    <property type="molecule type" value="Genomic_DNA"/>
</dbReference>
<dbReference type="AlphaFoldDB" id="A0A0F4TBE8"/>
<organism evidence="1 2">
    <name type="scientific">Pseudomonas fluorescens</name>
    <dbReference type="NCBI Taxonomy" id="294"/>
    <lineage>
        <taxon>Bacteria</taxon>
        <taxon>Pseudomonadati</taxon>
        <taxon>Pseudomonadota</taxon>
        <taxon>Gammaproteobacteria</taxon>
        <taxon>Pseudomonadales</taxon>
        <taxon>Pseudomonadaceae</taxon>
        <taxon>Pseudomonas</taxon>
    </lineage>
</organism>
<protein>
    <submittedName>
        <fullName evidence="1">Terminase small subunit</fullName>
    </submittedName>
</protein>
<comment type="caution">
    <text evidence="1">The sequence shown here is derived from an EMBL/GenBank/DDBJ whole genome shotgun (WGS) entry which is preliminary data.</text>
</comment>
<gene>
    <name evidence="1" type="ORF">VC34_18430</name>
</gene>
<dbReference type="Proteomes" id="UP000033500">
    <property type="component" value="Unassembled WGS sequence"/>
</dbReference>
<name>A0A0F4TBE8_PSEFL</name>
<proteinExistence type="predicted"/>
<sequence length="185" mass="20561">MTVISKTEFAARRGWAKSYVSKLANQDRLVLTEEGKVELEATEALLAESADPSKAAVANRHERLRLQREAEIAAEEPAVPQVGQAVDFQKSRALREHYLALQEQANFHKQQGTLVERIAVETGAYNAGRLLRDQLLGMPPQLAPELAVMTDPWQIEKHLTAAIRRSLEDAERLSSADLEHALTTS</sequence>
<evidence type="ECO:0000313" key="2">
    <source>
        <dbReference type="Proteomes" id="UP000033500"/>
    </source>
</evidence>
<dbReference type="PATRIC" id="fig|294.131.peg.2553"/>
<accession>A0A0F4TBE8</accession>
<reference evidence="1 2" key="1">
    <citation type="submission" date="2015-03" db="EMBL/GenBank/DDBJ databases">
        <title>Comparative genomics of Pseudomonas insights into diversity of traits involved in vanlence and defense.</title>
        <authorList>
            <person name="Qin Y."/>
        </authorList>
    </citation>
    <scope>NUCLEOTIDE SEQUENCE [LARGE SCALE GENOMIC DNA]</scope>
    <source>
        <strain evidence="1 2">C3</strain>
    </source>
</reference>
<dbReference type="RefSeq" id="WP_046047802.1">
    <property type="nucleotide sequence ID" value="NZ_LACD01000022.1"/>
</dbReference>
<evidence type="ECO:0000313" key="1">
    <source>
        <dbReference type="EMBL" id="KJZ41751.1"/>
    </source>
</evidence>